<feature type="compositionally biased region" description="Low complexity" evidence="1">
    <location>
        <begin position="65"/>
        <end position="74"/>
    </location>
</feature>
<evidence type="ECO:0000313" key="3">
    <source>
        <dbReference type="Proteomes" id="UP000799777"/>
    </source>
</evidence>
<dbReference type="OrthoDB" id="3788478at2759"/>
<feature type="compositionally biased region" description="Basic and acidic residues" evidence="1">
    <location>
        <begin position="277"/>
        <end position="286"/>
    </location>
</feature>
<proteinExistence type="predicted"/>
<accession>A0A9P4LM75</accession>
<protein>
    <submittedName>
        <fullName evidence="2">Uncharacterized protein</fullName>
    </submittedName>
</protein>
<feature type="region of interest" description="Disordered" evidence="1">
    <location>
        <begin position="26"/>
        <end position="103"/>
    </location>
</feature>
<gene>
    <name evidence="2" type="ORF">EK21DRAFT_101167</name>
</gene>
<feature type="compositionally biased region" description="Low complexity" evidence="1">
    <location>
        <begin position="197"/>
        <end position="216"/>
    </location>
</feature>
<dbReference type="Proteomes" id="UP000799777">
    <property type="component" value="Unassembled WGS sequence"/>
</dbReference>
<feature type="region of interest" description="Disordered" evidence="1">
    <location>
        <begin position="123"/>
        <end position="148"/>
    </location>
</feature>
<evidence type="ECO:0000256" key="1">
    <source>
        <dbReference type="SAM" id="MobiDB-lite"/>
    </source>
</evidence>
<dbReference type="AlphaFoldDB" id="A0A9P4LM75"/>
<dbReference type="EMBL" id="ML978201">
    <property type="protein sequence ID" value="KAF2029387.1"/>
    <property type="molecule type" value="Genomic_DNA"/>
</dbReference>
<keyword evidence="3" id="KW-1185">Reference proteome</keyword>
<feature type="compositionally biased region" description="Basic and acidic residues" evidence="1">
    <location>
        <begin position="123"/>
        <end position="143"/>
    </location>
</feature>
<feature type="compositionally biased region" description="Basic and acidic residues" evidence="1">
    <location>
        <begin position="81"/>
        <end position="103"/>
    </location>
</feature>
<name>A0A9P4LM75_9PLEO</name>
<organism evidence="2 3">
    <name type="scientific">Setomelanomma holmii</name>
    <dbReference type="NCBI Taxonomy" id="210430"/>
    <lineage>
        <taxon>Eukaryota</taxon>
        <taxon>Fungi</taxon>
        <taxon>Dikarya</taxon>
        <taxon>Ascomycota</taxon>
        <taxon>Pezizomycotina</taxon>
        <taxon>Dothideomycetes</taxon>
        <taxon>Pleosporomycetidae</taxon>
        <taxon>Pleosporales</taxon>
        <taxon>Pleosporineae</taxon>
        <taxon>Phaeosphaeriaceae</taxon>
        <taxon>Setomelanomma</taxon>
    </lineage>
</organism>
<sequence>MAFAGVISDLFGCARARRTREISNDAFGADDTAGGAVPLEDAQTSNTSPIDAQGGAHVTGGGGHEVSVGSVLGGASQISVPKERNDGSNKRNDVEVSLDQEKTKSKEGWTLERRLLVTTKKEVTEKAAKQPARAVEEEAERSVDAPSEVASTVHLSAAKAEEVPAALLSSEPFSTPEAHATTENEPILVPIIDATHAPAASESSEASQSSSSITAQHESEQAETHVSTATAALATCEATPPSVSDTLRGPQEVEPPISTTISDPKYHQFPTPVLDSTSREDAEQRSHKGAPVRLLDLAPEIRNLIYEHMIEETPLRMCRHDDATLPLRDGETVPVQRRQYYNLSQVCRTIRQEYLPTYRKNTEYIIDLWTQRENLTKLDALNGHVSIDIDAACFDMEPIDLLPMLRYLARTRRTDCRFVSVEGVIFKSISSIVGELNKLLPGTEGCSLSWLETVDGPIKRIDLHLFPHEDIQQYYRFHGGEPLLRIVYPSFMAEDWMKKSFKSSEYEAYLNQIGLDAFEMHVVVGHASRRTTHADRLPLNWRLSYAEPRASLDRAHRRSQIMVE</sequence>
<feature type="region of interest" description="Disordered" evidence="1">
    <location>
        <begin position="197"/>
        <end position="227"/>
    </location>
</feature>
<feature type="region of interest" description="Disordered" evidence="1">
    <location>
        <begin position="239"/>
        <end position="290"/>
    </location>
</feature>
<feature type="compositionally biased region" description="Low complexity" evidence="1">
    <location>
        <begin position="26"/>
        <end position="36"/>
    </location>
</feature>
<comment type="caution">
    <text evidence="2">The sequence shown here is derived from an EMBL/GenBank/DDBJ whole genome shotgun (WGS) entry which is preliminary data.</text>
</comment>
<evidence type="ECO:0000313" key="2">
    <source>
        <dbReference type="EMBL" id="KAF2029387.1"/>
    </source>
</evidence>
<reference evidence="2" key="1">
    <citation type="journal article" date="2020" name="Stud. Mycol.">
        <title>101 Dothideomycetes genomes: a test case for predicting lifestyles and emergence of pathogens.</title>
        <authorList>
            <person name="Haridas S."/>
            <person name="Albert R."/>
            <person name="Binder M."/>
            <person name="Bloem J."/>
            <person name="Labutti K."/>
            <person name="Salamov A."/>
            <person name="Andreopoulos B."/>
            <person name="Baker S."/>
            <person name="Barry K."/>
            <person name="Bills G."/>
            <person name="Bluhm B."/>
            <person name="Cannon C."/>
            <person name="Castanera R."/>
            <person name="Culley D."/>
            <person name="Daum C."/>
            <person name="Ezra D."/>
            <person name="Gonzalez J."/>
            <person name="Henrissat B."/>
            <person name="Kuo A."/>
            <person name="Liang C."/>
            <person name="Lipzen A."/>
            <person name="Lutzoni F."/>
            <person name="Magnuson J."/>
            <person name="Mondo S."/>
            <person name="Nolan M."/>
            <person name="Ohm R."/>
            <person name="Pangilinan J."/>
            <person name="Park H.-J."/>
            <person name="Ramirez L."/>
            <person name="Alfaro M."/>
            <person name="Sun H."/>
            <person name="Tritt A."/>
            <person name="Yoshinaga Y."/>
            <person name="Zwiers L.-H."/>
            <person name="Turgeon B."/>
            <person name="Goodwin S."/>
            <person name="Spatafora J."/>
            <person name="Crous P."/>
            <person name="Grigoriev I."/>
        </authorList>
    </citation>
    <scope>NUCLEOTIDE SEQUENCE</scope>
    <source>
        <strain evidence="2">CBS 110217</strain>
    </source>
</reference>